<dbReference type="EMBL" id="JASSZA010000005">
    <property type="protein sequence ID" value="KAK2111087.1"/>
    <property type="molecule type" value="Genomic_DNA"/>
</dbReference>
<gene>
    <name evidence="1" type="ORF">P7K49_010833</name>
</gene>
<dbReference type="Proteomes" id="UP001266305">
    <property type="component" value="Unassembled WGS sequence"/>
</dbReference>
<sequence length="177" mass="19278">MVKGLSHVVRWEPPLPVLRAILGAVQLIMGPRELPISGSGGQIFHCRCSLPPPQRNFGEGHSVFHSSHVCNGADQQCNYDSLPGDLGTSVRASHTGSFCTLLSFNHIKLYSFSISYTAQIFPWVILLDGSLMYKYIFIGDISIYKSVSISDVESFDSAKDFGGENFFLRIFAAGGGG</sequence>
<name>A0ABQ9VPA0_SAGOE</name>
<accession>A0ABQ9VPA0</accession>
<keyword evidence="2" id="KW-1185">Reference proteome</keyword>
<organism evidence="1 2">
    <name type="scientific">Saguinus oedipus</name>
    <name type="common">Cotton-top tamarin</name>
    <name type="synonym">Oedipomidas oedipus</name>
    <dbReference type="NCBI Taxonomy" id="9490"/>
    <lineage>
        <taxon>Eukaryota</taxon>
        <taxon>Metazoa</taxon>
        <taxon>Chordata</taxon>
        <taxon>Craniata</taxon>
        <taxon>Vertebrata</taxon>
        <taxon>Euteleostomi</taxon>
        <taxon>Mammalia</taxon>
        <taxon>Eutheria</taxon>
        <taxon>Euarchontoglires</taxon>
        <taxon>Primates</taxon>
        <taxon>Haplorrhini</taxon>
        <taxon>Platyrrhini</taxon>
        <taxon>Cebidae</taxon>
        <taxon>Callitrichinae</taxon>
        <taxon>Saguinus</taxon>
    </lineage>
</organism>
<reference evidence="1 2" key="1">
    <citation type="submission" date="2023-05" db="EMBL/GenBank/DDBJ databases">
        <title>B98-5 Cell Line De Novo Hybrid Assembly: An Optical Mapping Approach.</title>
        <authorList>
            <person name="Kananen K."/>
            <person name="Auerbach J.A."/>
            <person name="Kautto E."/>
            <person name="Blachly J.S."/>
        </authorList>
    </citation>
    <scope>NUCLEOTIDE SEQUENCE [LARGE SCALE GENOMIC DNA]</scope>
    <source>
        <strain evidence="1">B95-8</strain>
        <tissue evidence="1">Cell line</tissue>
    </source>
</reference>
<evidence type="ECO:0000313" key="2">
    <source>
        <dbReference type="Proteomes" id="UP001266305"/>
    </source>
</evidence>
<evidence type="ECO:0000313" key="1">
    <source>
        <dbReference type="EMBL" id="KAK2111087.1"/>
    </source>
</evidence>
<comment type="caution">
    <text evidence="1">The sequence shown here is derived from an EMBL/GenBank/DDBJ whole genome shotgun (WGS) entry which is preliminary data.</text>
</comment>
<proteinExistence type="predicted"/>
<protein>
    <submittedName>
        <fullName evidence="1">Uncharacterized protein</fullName>
    </submittedName>
</protein>